<dbReference type="Pfam" id="PF02135">
    <property type="entry name" value="zf-TAZ"/>
    <property type="match status" value="2"/>
</dbReference>
<keyword evidence="4" id="KW-0488">Methylation</keyword>
<keyword evidence="7 18" id="KW-0863">Zinc-finger</keyword>
<dbReference type="PROSITE" id="PS51727">
    <property type="entry name" value="CBP_P300_HAT"/>
    <property type="match status" value="1"/>
</dbReference>
<gene>
    <name evidence="26" type="ORF">QSP1433_LOCUS16206</name>
</gene>
<evidence type="ECO:0000256" key="6">
    <source>
        <dbReference type="ARBA" id="ARBA00022723"/>
    </source>
</evidence>
<keyword evidence="15" id="KW-0012">Acyltransferase</keyword>
<feature type="region of interest" description="Disordered" evidence="20">
    <location>
        <begin position="158"/>
        <end position="228"/>
    </location>
</feature>
<feature type="compositionally biased region" description="Basic and acidic residues" evidence="20">
    <location>
        <begin position="80"/>
        <end position="94"/>
    </location>
</feature>
<keyword evidence="14" id="KW-0539">Nucleus</keyword>
<dbReference type="PANTHER" id="PTHR13808">
    <property type="entry name" value="CBP/P300-RELATED"/>
    <property type="match status" value="1"/>
</dbReference>
<evidence type="ECO:0000256" key="4">
    <source>
        <dbReference type="ARBA" id="ARBA00022481"/>
    </source>
</evidence>
<feature type="domain" description="TAZ-type" evidence="23">
    <location>
        <begin position="223"/>
        <end position="306"/>
    </location>
</feature>
<dbReference type="Gene3D" id="1.10.246.20">
    <property type="entry name" value="Coactivator CBP, KIX domain"/>
    <property type="match status" value="1"/>
</dbReference>
<dbReference type="EC" id="2.3.1.48" evidence="3"/>
<accession>A0A7S2SNM3</accession>
<comment type="catalytic activity">
    <reaction evidence="16">
        <text>L-lysyl-[protein] + acetyl-CoA = N(6)-acetyl-L-lysyl-[protein] + CoA + H(+)</text>
        <dbReference type="Rhea" id="RHEA:45948"/>
        <dbReference type="Rhea" id="RHEA-COMP:9752"/>
        <dbReference type="Rhea" id="RHEA-COMP:10731"/>
        <dbReference type="ChEBI" id="CHEBI:15378"/>
        <dbReference type="ChEBI" id="CHEBI:29969"/>
        <dbReference type="ChEBI" id="CHEBI:57287"/>
        <dbReference type="ChEBI" id="CHEBI:57288"/>
        <dbReference type="ChEBI" id="CHEBI:61930"/>
        <dbReference type="EC" id="2.3.1.48"/>
    </reaction>
</comment>
<evidence type="ECO:0000256" key="11">
    <source>
        <dbReference type="ARBA" id="ARBA00023117"/>
    </source>
</evidence>
<reference evidence="26" key="1">
    <citation type="submission" date="2021-01" db="EMBL/GenBank/DDBJ databases">
        <authorList>
            <person name="Corre E."/>
            <person name="Pelletier E."/>
            <person name="Niang G."/>
            <person name="Scheremetjew M."/>
            <person name="Finn R."/>
            <person name="Kale V."/>
            <person name="Holt S."/>
            <person name="Cochrane G."/>
            <person name="Meng A."/>
            <person name="Brown T."/>
            <person name="Cohen L."/>
        </authorList>
    </citation>
    <scope>NUCLEOTIDE SEQUENCE</scope>
    <source>
        <strain evidence="26">NY070348D</strain>
    </source>
</reference>
<comment type="function">
    <text evidence="1">Acetyltransferase enzyme. Acetylates histones, giving a specific tag for transcriptional activation.</text>
</comment>
<dbReference type="PROSITE" id="PS50135">
    <property type="entry name" value="ZF_ZZ_2"/>
    <property type="match status" value="1"/>
</dbReference>
<dbReference type="InterPro" id="IPR036529">
    <property type="entry name" value="KIX_dom_sf"/>
</dbReference>
<feature type="compositionally biased region" description="Basic and acidic residues" evidence="20">
    <location>
        <begin position="1248"/>
        <end position="1333"/>
    </location>
</feature>
<feature type="region of interest" description="Disordered" evidence="20">
    <location>
        <begin position="915"/>
        <end position="1026"/>
    </location>
</feature>
<feature type="compositionally biased region" description="Polar residues" evidence="20">
    <location>
        <begin position="59"/>
        <end position="79"/>
    </location>
</feature>
<evidence type="ECO:0000256" key="8">
    <source>
        <dbReference type="ARBA" id="ARBA00022833"/>
    </source>
</evidence>
<dbReference type="GO" id="GO:0031490">
    <property type="term" value="F:chromatin DNA binding"/>
    <property type="evidence" value="ECO:0007669"/>
    <property type="project" value="TreeGrafter"/>
</dbReference>
<evidence type="ECO:0000256" key="19">
    <source>
        <dbReference type="SAM" id="Coils"/>
    </source>
</evidence>
<dbReference type="GO" id="GO:0005634">
    <property type="term" value="C:nucleus"/>
    <property type="evidence" value="ECO:0007669"/>
    <property type="project" value="UniProtKB-SubCell"/>
</dbReference>
<dbReference type="SMART" id="SM00297">
    <property type="entry name" value="BROMO"/>
    <property type="match status" value="1"/>
</dbReference>
<keyword evidence="11 17" id="KW-0103">Bromodomain</keyword>
<keyword evidence="19" id="KW-0175">Coiled coil</keyword>
<dbReference type="Pfam" id="PF00569">
    <property type="entry name" value="ZZ"/>
    <property type="match status" value="1"/>
</dbReference>
<dbReference type="SMART" id="SM01250">
    <property type="entry name" value="KAT11"/>
    <property type="match status" value="1"/>
</dbReference>
<keyword evidence="8" id="KW-0862">Zinc</keyword>
<feature type="compositionally biased region" description="Low complexity" evidence="20">
    <location>
        <begin position="1384"/>
        <end position="1404"/>
    </location>
</feature>
<dbReference type="PRINTS" id="PR00503">
    <property type="entry name" value="BROMODOMAIN"/>
</dbReference>
<feature type="domain" description="TAZ-type" evidence="23">
    <location>
        <begin position="1591"/>
        <end position="1676"/>
    </location>
</feature>
<dbReference type="InterPro" id="IPR000433">
    <property type="entry name" value="Znf_ZZ"/>
</dbReference>
<keyword evidence="10" id="KW-0805">Transcription regulation</keyword>
<feature type="compositionally biased region" description="Basic and acidic residues" evidence="20">
    <location>
        <begin position="1088"/>
        <end position="1098"/>
    </location>
</feature>
<evidence type="ECO:0000256" key="7">
    <source>
        <dbReference type="ARBA" id="ARBA00022771"/>
    </source>
</evidence>
<dbReference type="Gene3D" id="1.20.920.10">
    <property type="entry name" value="Bromodomain-like"/>
    <property type="match status" value="1"/>
</dbReference>
<evidence type="ECO:0000256" key="2">
    <source>
        <dbReference type="ARBA" id="ARBA00004123"/>
    </source>
</evidence>
<feature type="compositionally biased region" description="Polar residues" evidence="20">
    <location>
        <begin position="33"/>
        <end position="49"/>
    </location>
</feature>
<feature type="region of interest" description="Disordered" evidence="20">
    <location>
        <begin position="1088"/>
        <end position="1148"/>
    </location>
</feature>
<proteinExistence type="predicted"/>
<dbReference type="GO" id="GO:0004402">
    <property type="term" value="F:histone acetyltransferase activity"/>
    <property type="evidence" value="ECO:0007669"/>
    <property type="project" value="InterPro"/>
</dbReference>
<evidence type="ECO:0000256" key="15">
    <source>
        <dbReference type="ARBA" id="ARBA00023315"/>
    </source>
</evidence>
<evidence type="ECO:0000259" key="25">
    <source>
        <dbReference type="PROSITE" id="PS51727"/>
    </source>
</evidence>
<evidence type="ECO:0000256" key="3">
    <source>
        <dbReference type="ARBA" id="ARBA00013184"/>
    </source>
</evidence>
<evidence type="ECO:0000256" key="9">
    <source>
        <dbReference type="ARBA" id="ARBA00022853"/>
    </source>
</evidence>
<evidence type="ECO:0000259" key="21">
    <source>
        <dbReference type="PROSITE" id="PS50014"/>
    </source>
</evidence>
<dbReference type="Pfam" id="PF00628">
    <property type="entry name" value="PHD"/>
    <property type="match status" value="1"/>
</dbReference>
<keyword evidence="6" id="KW-0479">Metal-binding</keyword>
<evidence type="ECO:0000259" key="23">
    <source>
        <dbReference type="PROSITE" id="PS50134"/>
    </source>
</evidence>
<evidence type="ECO:0000256" key="5">
    <source>
        <dbReference type="ARBA" id="ARBA00022679"/>
    </source>
</evidence>
<dbReference type="PROSITE" id="PS50014">
    <property type="entry name" value="BROMODOMAIN_2"/>
    <property type="match status" value="1"/>
</dbReference>
<dbReference type="PROSITE" id="PS50134">
    <property type="entry name" value="ZF_TAZ"/>
    <property type="match status" value="2"/>
</dbReference>
<evidence type="ECO:0000256" key="12">
    <source>
        <dbReference type="ARBA" id="ARBA00023159"/>
    </source>
</evidence>
<evidence type="ECO:0000259" key="22">
    <source>
        <dbReference type="PROSITE" id="PS50016"/>
    </source>
</evidence>
<dbReference type="InterPro" id="IPR011011">
    <property type="entry name" value="Znf_FYVE_PHD"/>
</dbReference>
<dbReference type="Pfam" id="PF08214">
    <property type="entry name" value="HAT_KAT11"/>
    <property type="match status" value="1"/>
</dbReference>
<feature type="compositionally biased region" description="Gly residues" evidence="20">
    <location>
        <begin position="1779"/>
        <end position="1789"/>
    </location>
</feature>
<feature type="region of interest" description="Disordered" evidence="20">
    <location>
        <begin position="1235"/>
        <end position="1425"/>
    </location>
</feature>
<dbReference type="GO" id="GO:0008270">
    <property type="term" value="F:zinc ion binding"/>
    <property type="evidence" value="ECO:0007669"/>
    <property type="project" value="UniProtKB-KW"/>
</dbReference>
<dbReference type="Pfam" id="PF00439">
    <property type="entry name" value="Bromodomain"/>
    <property type="match status" value="1"/>
</dbReference>
<dbReference type="InterPro" id="IPR036427">
    <property type="entry name" value="Bromodomain-like_sf"/>
</dbReference>
<feature type="compositionally biased region" description="Basic and acidic residues" evidence="20">
    <location>
        <begin position="1412"/>
        <end position="1425"/>
    </location>
</feature>
<dbReference type="InterPro" id="IPR000197">
    <property type="entry name" value="Znf_TAZ"/>
</dbReference>
<comment type="subcellular location">
    <subcellularLocation>
        <location evidence="2">Nucleus</location>
    </subcellularLocation>
</comment>
<feature type="compositionally biased region" description="Basic and acidic residues" evidence="20">
    <location>
        <begin position="1343"/>
        <end position="1383"/>
    </location>
</feature>
<evidence type="ECO:0000256" key="16">
    <source>
        <dbReference type="ARBA" id="ARBA00048017"/>
    </source>
</evidence>
<evidence type="ECO:0000256" key="17">
    <source>
        <dbReference type="PROSITE-ProRule" id="PRU00035"/>
    </source>
</evidence>
<dbReference type="SUPFAM" id="SSF57933">
    <property type="entry name" value="TAZ domain"/>
    <property type="match status" value="2"/>
</dbReference>
<evidence type="ECO:0000256" key="18">
    <source>
        <dbReference type="PROSITE-ProRule" id="PRU00228"/>
    </source>
</evidence>
<dbReference type="Gene3D" id="2.10.110.40">
    <property type="match status" value="1"/>
</dbReference>
<dbReference type="InterPro" id="IPR001487">
    <property type="entry name" value="Bromodomain"/>
</dbReference>
<evidence type="ECO:0000256" key="13">
    <source>
        <dbReference type="ARBA" id="ARBA00023163"/>
    </source>
</evidence>
<dbReference type="InterPro" id="IPR013178">
    <property type="entry name" value="Histone_AcTrfase_Rtt109/CBP"/>
</dbReference>
<feature type="region of interest" description="Disordered" evidence="20">
    <location>
        <begin position="640"/>
        <end position="676"/>
    </location>
</feature>
<sequence>MSAPSSQTPYTSSSNAQISNSGGAPRGKGAGSNVHSSQMGSETKANSIPVNMKSDVDRNGTSAPSSEAARSTVGGTASSGEKKSTWHDDPQADVEPRRVVIQQIVALLESCRPEAFANRQEKLVDLARRLEVALYKQSKTKEEYMDKNTLRHRVRELAKASTAQQKKKEDPVASSSQQNSSGKAVSQEQVQRNIETNKHPSSANTKKVSTSQNRHGTGQLTEQEQRQQVLKQRQQRLLLLRHASRCPSTEGTCKITAHCAPMKKLWKHIAKCKDERCSVPHCVSSRYVLSHYHRCKKDDCPVCKPVRIISQNQRHQQLQAAGVRGSSMRQQMSRSAMARQHQLLANQQAIDPKRARYCVSGTGPSLPFNMNKDTVQTHVSSLRIERLQNAVTPLLRKLIENKNNKGVFNEPVDAVALNIPRYHQVIKEPMDLGTVRMRLDDRYYQTLDQFKDDVILVFENAIKFNPPENGYHVRAQSLLKVCEAEFPRIKTKLERDGRKRGENCQLCFQQQCEVCPLCERGCIPFEPKVLFCSGACALRIARNANYFTGVGNNYCWCSDCFDKCKSDHLVVNNQQFYKRDLVKKKNNELYGEPWVSCDVCERWCHQVCALFNSRKNNPNSDQKYVCPNCLVKENDLGERERASDTARNKRGAVAPKREVPEPGTGAIPAPLNSGNGDVSTKGKYRHLVLPAGRHVPGAADLEHTRLGIFLEMWIRDRIRKYQQREKENPSPLTGDLGPDPSKLHVRVLSSFDENCKVKPFVKKLLPEYPDKFGFRSRCIFLFQELDGVDVLFFAMFVQEYGSECPEPNKRKLYIAYLDSVYYFRPRKLRTMVYHELLLSYLEYSRRNGFTSAYIWACPPPNKRDDYIIHCHPEDQRVQTADRLRKWYHEMIRRGSSEHIFLGSCALFEEHFEATARPNNNKKKSKKKSSKKTKNDKKGRKGRKGTVTLTGSNTRSSTLANAGATPVAPDDENDERENLNNFLPDLSDVAGDDGDDGEEETAEGNASEPAAVESSPAEGGTASSDSKATALATGINFVTPANGVLSGDDRMLKEDVERRKLEKLAVNGRLPYFEGDYWPQEAEELAKEREAKKKKDMKGLKNGRRKRRRNGEAVLDDDLSAPEGGSLPAAAAPVETKAPEQKDGAGGSLDLTNEEAKEARKQLMQRLSEQLDAMKDDFLVVKMAHECSRCAKYLLRGRWECRHPTCREDSGFNKSCPFALCNDCYILECARPVEQQHGGGCVAPGASGEPKEKKEEDDKEKGKDQEIINVNAKEEDLKKKEEEDSKKKTGDGAEEGKNKKDVKQESEQDPKKRHADSSLDKDQDPKRPKPDVQVKGEPGNETSTKVEKMEVDEGSGEKAGSEDDKKDAASSKPEKTVSVEKTDASKTSGVSSSSSTSGLKSDGSSNQSGAVKQETKKPPTEEEIRKKREEERAALIVKIKEWKKQSIECTRLVAKEGNSHILFYVDENLPIHTPTYDRNMKNHLLETRHAFLSLCTGNRYQFDQLRRAKHSTMMVLYHLHNLDAPAHLYTCFECHTDILSGNRYHCDICNSGDYDLCRSCKEMKPHGHTLTPFVVTRGVNAETSEAQRMQRVTEMRRARKHSLALFLQALVHSSTCSDPTCKEAPCKKMKDLLKHRMNCEVRVRGGCEICRRVLCLVQMHARQCKAKDCRVPHCEDLKAHIQNQQAQVIRRQAQLQEQKRALEMKQHGLVQRQGGVRPNLASARGNGRGIARPVRGRPRLSSNSGTHSSSGEPASQPFQATVVEGSGGTRLKIRPTATRGRGGLSRGRGK</sequence>
<dbReference type="SMART" id="SM00291">
    <property type="entry name" value="ZnF_ZZ"/>
    <property type="match status" value="1"/>
</dbReference>
<keyword evidence="5" id="KW-0808">Transferase</keyword>
<evidence type="ECO:0000256" key="14">
    <source>
        <dbReference type="ARBA" id="ARBA00023242"/>
    </source>
</evidence>
<dbReference type="PANTHER" id="PTHR13808:SF1">
    <property type="entry name" value="HISTONE ACETYLTRANSFERASE"/>
    <property type="match status" value="1"/>
</dbReference>
<dbReference type="Gene3D" id="1.20.1020.10">
    <property type="entry name" value="TAZ domain"/>
    <property type="match status" value="2"/>
</dbReference>
<evidence type="ECO:0000256" key="20">
    <source>
        <dbReference type="SAM" id="MobiDB-lite"/>
    </source>
</evidence>
<feature type="domain" description="PHD-type" evidence="22">
    <location>
        <begin position="552"/>
        <end position="632"/>
    </location>
</feature>
<feature type="compositionally biased region" description="Polar residues" evidence="20">
    <location>
        <begin position="173"/>
        <end position="222"/>
    </location>
</feature>
<evidence type="ECO:0000259" key="24">
    <source>
        <dbReference type="PROSITE" id="PS50135"/>
    </source>
</evidence>
<feature type="compositionally biased region" description="Basic residues" evidence="20">
    <location>
        <begin position="919"/>
        <end position="943"/>
    </location>
</feature>
<dbReference type="InterPro" id="IPR013083">
    <property type="entry name" value="Znf_RING/FYVE/PHD"/>
</dbReference>
<feature type="region of interest" description="Disordered" evidence="20">
    <location>
        <begin position="1716"/>
        <end position="1789"/>
    </location>
</feature>
<dbReference type="GO" id="GO:0000123">
    <property type="term" value="C:histone acetyltransferase complex"/>
    <property type="evidence" value="ECO:0007669"/>
    <property type="project" value="TreeGrafter"/>
</dbReference>
<dbReference type="InterPro" id="IPR038547">
    <property type="entry name" value="RING_CBP-p300_sf"/>
</dbReference>
<feature type="compositionally biased region" description="Polar residues" evidence="20">
    <location>
        <begin position="1"/>
        <end position="22"/>
    </location>
</feature>
<dbReference type="EMBL" id="HBHK01025823">
    <property type="protein sequence ID" value="CAD9705349.1"/>
    <property type="molecule type" value="Transcribed_RNA"/>
</dbReference>
<feature type="coiled-coil region" evidence="19">
    <location>
        <begin position="1148"/>
        <end position="1176"/>
    </location>
</feature>
<dbReference type="InterPro" id="IPR031162">
    <property type="entry name" value="CBP_P300_HAT"/>
</dbReference>
<dbReference type="GO" id="GO:0003713">
    <property type="term" value="F:transcription coactivator activity"/>
    <property type="evidence" value="ECO:0007669"/>
    <property type="project" value="TreeGrafter"/>
</dbReference>
<evidence type="ECO:0000313" key="26">
    <source>
        <dbReference type="EMBL" id="CAD9705349.1"/>
    </source>
</evidence>
<dbReference type="SUPFAM" id="SSF47370">
    <property type="entry name" value="Bromodomain"/>
    <property type="match status" value="1"/>
</dbReference>
<feature type="domain" description="Bromo" evidence="21">
    <location>
        <begin position="400"/>
        <end position="472"/>
    </location>
</feature>
<dbReference type="Gene3D" id="3.30.60.90">
    <property type="match status" value="1"/>
</dbReference>
<feature type="domain" description="ZZ-type" evidence="24">
    <location>
        <begin position="1525"/>
        <end position="1580"/>
    </location>
</feature>
<keyword evidence="12" id="KW-0010">Activator</keyword>
<dbReference type="SUPFAM" id="SSF57903">
    <property type="entry name" value="FYVE/PHD zinc finger"/>
    <property type="match status" value="1"/>
</dbReference>
<feature type="compositionally biased region" description="Acidic residues" evidence="20">
    <location>
        <begin position="989"/>
        <end position="1001"/>
    </location>
</feature>
<dbReference type="Gene3D" id="3.30.40.10">
    <property type="entry name" value="Zinc/RING finger domain, C3HC4 (zinc finger)"/>
    <property type="match status" value="1"/>
</dbReference>
<feature type="compositionally biased region" description="Low complexity" evidence="20">
    <location>
        <begin position="1002"/>
        <end position="1017"/>
    </location>
</feature>
<feature type="domain" description="CBP/p300-type HAT" evidence="25">
    <location>
        <begin position="695"/>
        <end position="1523"/>
    </location>
</feature>
<evidence type="ECO:0000256" key="10">
    <source>
        <dbReference type="ARBA" id="ARBA00023015"/>
    </source>
</evidence>
<evidence type="ECO:0000256" key="1">
    <source>
        <dbReference type="ARBA" id="ARBA00002581"/>
    </source>
</evidence>
<dbReference type="InterPro" id="IPR035898">
    <property type="entry name" value="TAZ_dom_sf"/>
</dbReference>
<dbReference type="GO" id="GO:0140297">
    <property type="term" value="F:DNA-binding transcription factor binding"/>
    <property type="evidence" value="ECO:0007669"/>
    <property type="project" value="UniProtKB-ARBA"/>
</dbReference>
<feature type="region of interest" description="Disordered" evidence="20">
    <location>
        <begin position="1"/>
        <end position="94"/>
    </location>
</feature>
<dbReference type="InterPro" id="IPR043145">
    <property type="entry name" value="Znf_ZZ_sf"/>
</dbReference>
<dbReference type="GO" id="GO:0005667">
    <property type="term" value="C:transcription regulator complex"/>
    <property type="evidence" value="ECO:0007669"/>
    <property type="project" value="TreeGrafter"/>
</dbReference>
<dbReference type="PROSITE" id="PS50016">
    <property type="entry name" value="ZF_PHD_2"/>
    <property type="match status" value="1"/>
</dbReference>
<dbReference type="GO" id="GO:0045944">
    <property type="term" value="P:positive regulation of transcription by RNA polymerase II"/>
    <property type="evidence" value="ECO:0007669"/>
    <property type="project" value="TreeGrafter"/>
</dbReference>
<feature type="compositionally biased region" description="Basic residues" evidence="20">
    <location>
        <begin position="1099"/>
        <end position="1108"/>
    </location>
</feature>
<dbReference type="SUPFAM" id="SSF57850">
    <property type="entry name" value="RING/U-box"/>
    <property type="match status" value="1"/>
</dbReference>
<keyword evidence="13" id="KW-0804">Transcription</keyword>
<keyword evidence="9" id="KW-0156">Chromatin regulator</keyword>
<feature type="compositionally biased region" description="Low complexity" evidence="20">
    <location>
        <begin position="1740"/>
        <end position="1749"/>
    </location>
</feature>
<feature type="compositionally biased region" description="Polar residues" evidence="20">
    <location>
        <begin position="946"/>
        <end position="959"/>
    </location>
</feature>
<protein>
    <recommendedName>
        <fullName evidence="3">histone acetyltransferase</fullName>
        <ecNumber evidence="3">2.3.1.48</ecNumber>
    </recommendedName>
</protein>
<dbReference type="SMART" id="SM00551">
    <property type="entry name" value="ZnF_TAZ"/>
    <property type="match status" value="2"/>
</dbReference>
<name>A0A7S2SNM3_9STRA</name>
<organism evidence="26">
    <name type="scientific">Mucochytrium quahogii</name>
    <dbReference type="NCBI Taxonomy" id="96639"/>
    <lineage>
        <taxon>Eukaryota</taxon>
        <taxon>Sar</taxon>
        <taxon>Stramenopiles</taxon>
        <taxon>Bigyra</taxon>
        <taxon>Labyrinthulomycetes</taxon>
        <taxon>Thraustochytrida</taxon>
        <taxon>Thraustochytriidae</taxon>
        <taxon>Mucochytrium</taxon>
    </lineage>
</organism>
<dbReference type="InterPro" id="IPR019787">
    <property type="entry name" value="Znf_PHD-finger"/>
</dbReference>